<accession>A0AA44F166</accession>
<dbReference type="RefSeq" id="WP_065658381.1">
    <property type="nucleotide sequence ID" value="NZ_CP123838.1"/>
</dbReference>
<sequence length="72" mass="7991">MRALIALVLLTAIVPASQARQIENCRAIKDKDQRLACFDQSAGNSGGEECDSREPGKFNADCINEKLQKQRR</sequence>
<evidence type="ECO:0000313" key="3">
    <source>
        <dbReference type="Proteomes" id="UP000702952"/>
    </source>
</evidence>
<evidence type="ECO:0000313" key="2">
    <source>
        <dbReference type="EMBL" id="NTC26618.1"/>
    </source>
</evidence>
<dbReference type="AlphaFoldDB" id="A0AA44F166"/>
<feature type="chain" id="PRO_5041358243" evidence="1">
    <location>
        <begin position="20"/>
        <end position="72"/>
    </location>
</feature>
<name>A0AA44F166_AGRTU</name>
<comment type="caution">
    <text evidence="2">The sequence shown here is derived from an EMBL/GenBank/DDBJ whole genome shotgun (WGS) entry which is preliminary data.</text>
</comment>
<feature type="signal peptide" evidence="1">
    <location>
        <begin position="1"/>
        <end position="19"/>
    </location>
</feature>
<dbReference type="Proteomes" id="UP000702952">
    <property type="component" value="Unassembled WGS sequence"/>
</dbReference>
<proteinExistence type="predicted"/>
<organism evidence="2 3">
    <name type="scientific">Agrobacterium tumefaciens</name>
    <dbReference type="NCBI Taxonomy" id="358"/>
    <lineage>
        <taxon>Bacteria</taxon>
        <taxon>Pseudomonadati</taxon>
        <taxon>Pseudomonadota</taxon>
        <taxon>Alphaproteobacteria</taxon>
        <taxon>Hyphomicrobiales</taxon>
        <taxon>Rhizobiaceae</taxon>
        <taxon>Rhizobium/Agrobacterium group</taxon>
        <taxon>Agrobacterium</taxon>
        <taxon>Agrobacterium tumefaciens complex</taxon>
    </lineage>
</organism>
<keyword evidence="1" id="KW-0732">Signal</keyword>
<dbReference type="EMBL" id="JAAMAY010000002">
    <property type="protein sequence ID" value="NTC26618.1"/>
    <property type="molecule type" value="Genomic_DNA"/>
</dbReference>
<protein>
    <submittedName>
        <fullName evidence="2">Uncharacterized protein</fullName>
    </submittedName>
</protein>
<gene>
    <name evidence="2" type="ORF">G6M46_00415</name>
</gene>
<evidence type="ECO:0000256" key="1">
    <source>
        <dbReference type="SAM" id="SignalP"/>
    </source>
</evidence>
<reference evidence="2" key="1">
    <citation type="journal article" date="2020" name="Science">
        <title>Unexpected conservation and global transmission of agrobacterial virulence plasmids.</title>
        <authorList>
            <person name="Weisberg A.J."/>
            <person name="Davis E.W. 2nd"/>
            <person name="Tabima J."/>
            <person name="Belcher M.S."/>
            <person name="Miller M."/>
            <person name="Kuo C.H."/>
            <person name="Loper J.E."/>
            <person name="Grunwald N.J."/>
            <person name="Putnam M.L."/>
            <person name="Chang J.H."/>
        </authorList>
    </citation>
    <scope>NUCLEOTIDE SEQUENCE</scope>
    <source>
        <strain evidence="2">17-1853-1a</strain>
    </source>
</reference>